<accession>T1CB35</accession>
<dbReference type="GO" id="GO:0016020">
    <property type="term" value="C:membrane"/>
    <property type="evidence" value="ECO:0007669"/>
    <property type="project" value="InterPro"/>
</dbReference>
<feature type="transmembrane region" description="Helical" evidence="9">
    <location>
        <begin position="90"/>
        <end position="110"/>
    </location>
</feature>
<dbReference type="AlphaFoldDB" id="T1CB35"/>
<keyword evidence="3" id="KW-0813">Transport</keyword>
<name>T1CB35_9ZZZZ</name>
<reference evidence="11" key="2">
    <citation type="journal article" date="2014" name="ISME J.">
        <title>Microbial stratification in low pH oxic and suboxic macroscopic growths along an acid mine drainage.</title>
        <authorList>
            <person name="Mendez-Garcia C."/>
            <person name="Mesa V."/>
            <person name="Sprenger R.R."/>
            <person name="Richter M."/>
            <person name="Diez M.S."/>
            <person name="Solano J."/>
            <person name="Bargiela R."/>
            <person name="Golyshina O.V."/>
            <person name="Manteca A."/>
            <person name="Ramos J.L."/>
            <person name="Gallego J.R."/>
            <person name="Llorente I."/>
            <person name="Martins Dos Santos V.A."/>
            <person name="Jensen O.N."/>
            <person name="Pelaez A.I."/>
            <person name="Sanchez J."/>
            <person name="Ferrer M."/>
        </authorList>
    </citation>
    <scope>NUCLEOTIDE SEQUENCE</scope>
</reference>
<dbReference type="GO" id="GO:0015031">
    <property type="term" value="P:protein transport"/>
    <property type="evidence" value="ECO:0007669"/>
    <property type="project" value="UniProtKB-KW"/>
</dbReference>
<feature type="transmembrane region" description="Helical" evidence="9">
    <location>
        <begin position="137"/>
        <end position="158"/>
    </location>
</feature>
<feature type="domain" description="Translocon Sec61/SecY plug" evidence="10">
    <location>
        <begin position="98"/>
        <end position="132"/>
    </location>
</feature>
<gene>
    <name evidence="11" type="ORF">B1B_07072</name>
</gene>
<dbReference type="Gene3D" id="1.10.3370.10">
    <property type="entry name" value="SecY subunit domain"/>
    <property type="match status" value="1"/>
</dbReference>
<evidence type="ECO:0000256" key="1">
    <source>
        <dbReference type="ARBA" id="ARBA00004127"/>
    </source>
</evidence>
<dbReference type="Pfam" id="PF00344">
    <property type="entry name" value="SecY"/>
    <property type="match status" value="1"/>
</dbReference>
<dbReference type="GO" id="GO:0012505">
    <property type="term" value="C:endomembrane system"/>
    <property type="evidence" value="ECO:0007669"/>
    <property type="project" value="UniProtKB-SubCell"/>
</dbReference>
<keyword evidence="4 9" id="KW-0812">Transmembrane</keyword>
<protein>
    <submittedName>
        <fullName evidence="11">Preprotein translocase, SecY subunit</fullName>
    </submittedName>
</protein>
<comment type="subcellular location">
    <subcellularLocation>
        <location evidence="1">Endomembrane system</location>
        <topology evidence="1">Multi-pass membrane protein</topology>
    </subcellularLocation>
</comment>
<evidence type="ECO:0000256" key="5">
    <source>
        <dbReference type="ARBA" id="ARBA00022927"/>
    </source>
</evidence>
<dbReference type="InterPro" id="IPR019561">
    <property type="entry name" value="Translocon_Sec61/SecY_plug_dom"/>
</dbReference>
<keyword evidence="8 9" id="KW-0472">Membrane</keyword>
<dbReference type="EMBL" id="AUZY01004496">
    <property type="protein sequence ID" value="EQD62879.1"/>
    <property type="molecule type" value="Genomic_DNA"/>
</dbReference>
<feature type="transmembrane region" description="Helical" evidence="9">
    <location>
        <begin position="10"/>
        <end position="28"/>
    </location>
</feature>
<dbReference type="InterPro" id="IPR002208">
    <property type="entry name" value="SecY/SEC61-alpha"/>
</dbReference>
<feature type="non-terminal residue" evidence="11">
    <location>
        <position position="188"/>
    </location>
</feature>
<dbReference type="PROSITE" id="PS00755">
    <property type="entry name" value="SECY_1"/>
    <property type="match status" value="1"/>
</dbReference>
<evidence type="ECO:0000256" key="3">
    <source>
        <dbReference type="ARBA" id="ARBA00022448"/>
    </source>
</evidence>
<keyword evidence="6 9" id="KW-1133">Transmembrane helix</keyword>
<evidence type="ECO:0000259" key="10">
    <source>
        <dbReference type="Pfam" id="PF10559"/>
    </source>
</evidence>
<feature type="transmembrane region" description="Helical" evidence="9">
    <location>
        <begin position="34"/>
        <end position="54"/>
    </location>
</feature>
<dbReference type="InterPro" id="IPR030659">
    <property type="entry name" value="SecY_CS"/>
</dbReference>
<evidence type="ECO:0000256" key="6">
    <source>
        <dbReference type="ARBA" id="ARBA00022989"/>
    </source>
</evidence>
<sequence length="188" mass="21180">MDKVERNRRVVYPTALVFILTVFAFYYFGHYNWLQLLIAAVLIFPLFGIAYLVFSYKGPGKSKLYGLEHLTSLLPAVKKPKGHVQFKYKIMWTALVVLLYFVLTNIYIYGLDAAKTIDVFASFRAIFAGAQGSLMDLGIGPIVTASIVMQLFAGAKIFNIDLQDSKDKAIYQGVQKLMIILMIFVEAT</sequence>
<dbReference type="PANTHER" id="PTHR10906">
    <property type="entry name" value="SECY/SEC61-ALPHA FAMILY MEMBER"/>
    <property type="match status" value="1"/>
</dbReference>
<evidence type="ECO:0000256" key="7">
    <source>
        <dbReference type="ARBA" id="ARBA00023010"/>
    </source>
</evidence>
<keyword evidence="5" id="KW-0653">Protein transport</keyword>
<evidence type="ECO:0000256" key="2">
    <source>
        <dbReference type="ARBA" id="ARBA00005751"/>
    </source>
</evidence>
<keyword evidence="7" id="KW-0811">Translocation</keyword>
<comment type="caution">
    <text evidence="11">The sequence shown here is derived from an EMBL/GenBank/DDBJ whole genome shotgun (WGS) entry which is preliminary data.</text>
</comment>
<reference evidence="11" key="1">
    <citation type="submission" date="2013-08" db="EMBL/GenBank/DDBJ databases">
        <authorList>
            <person name="Mendez C."/>
            <person name="Richter M."/>
            <person name="Ferrer M."/>
            <person name="Sanchez J."/>
        </authorList>
    </citation>
    <scope>NUCLEOTIDE SEQUENCE</scope>
</reference>
<dbReference type="InterPro" id="IPR023201">
    <property type="entry name" value="SecY_dom_sf"/>
</dbReference>
<evidence type="ECO:0000256" key="4">
    <source>
        <dbReference type="ARBA" id="ARBA00022692"/>
    </source>
</evidence>
<dbReference type="Pfam" id="PF10559">
    <property type="entry name" value="Plug_translocon"/>
    <property type="match status" value="1"/>
</dbReference>
<proteinExistence type="inferred from homology"/>
<evidence type="ECO:0000313" key="11">
    <source>
        <dbReference type="EMBL" id="EQD62879.1"/>
    </source>
</evidence>
<dbReference type="SUPFAM" id="SSF103491">
    <property type="entry name" value="Preprotein translocase SecY subunit"/>
    <property type="match status" value="1"/>
</dbReference>
<comment type="similarity">
    <text evidence="2">Belongs to the SecY/SEC61-alpha family.</text>
</comment>
<evidence type="ECO:0000256" key="9">
    <source>
        <dbReference type="SAM" id="Phobius"/>
    </source>
</evidence>
<evidence type="ECO:0000256" key="8">
    <source>
        <dbReference type="ARBA" id="ARBA00023136"/>
    </source>
</evidence>
<organism evidence="11">
    <name type="scientific">mine drainage metagenome</name>
    <dbReference type="NCBI Taxonomy" id="410659"/>
    <lineage>
        <taxon>unclassified sequences</taxon>
        <taxon>metagenomes</taxon>
        <taxon>ecological metagenomes</taxon>
    </lineage>
</organism>